<gene>
    <name evidence="4" type="ORF">MSAN_01867900</name>
</gene>
<sequence>MLGCVFLLVVFISLELIDRIRPLTPSVVDYILYFRQLILHVGSFARKAPPIIFQILRESEPWQTAVFWWEWIIAPSLMLMAPEDVILIVGIALLSMLIRWILSSKRSDRTARRKLEKRIKLLETFRMLDLKPGSTTRLRSRTIVRGVSGAALNRGGRLSLLLTGQHRSRIRPDLVQNVNEAFMPSPLNFSDSDHPLESLPQQHGK</sequence>
<organism evidence="4 5">
    <name type="scientific">Mycena sanguinolenta</name>
    <dbReference type="NCBI Taxonomy" id="230812"/>
    <lineage>
        <taxon>Eukaryota</taxon>
        <taxon>Fungi</taxon>
        <taxon>Dikarya</taxon>
        <taxon>Basidiomycota</taxon>
        <taxon>Agaricomycotina</taxon>
        <taxon>Agaricomycetes</taxon>
        <taxon>Agaricomycetidae</taxon>
        <taxon>Agaricales</taxon>
        <taxon>Marasmiineae</taxon>
        <taxon>Mycenaceae</taxon>
        <taxon>Mycena</taxon>
    </lineage>
</organism>
<keyword evidence="2" id="KW-1133">Transmembrane helix</keyword>
<dbReference type="EMBL" id="JACAZH010000019">
    <property type="protein sequence ID" value="KAF7346400.1"/>
    <property type="molecule type" value="Genomic_DNA"/>
</dbReference>
<feature type="transmembrane region" description="Helical" evidence="2">
    <location>
        <begin position="85"/>
        <end position="102"/>
    </location>
</feature>
<protein>
    <recommendedName>
        <fullName evidence="6">Transmembrane protein</fullName>
    </recommendedName>
</protein>
<evidence type="ECO:0000313" key="4">
    <source>
        <dbReference type="EMBL" id="KAF7346400.1"/>
    </source>
</evidence>
<dbReference type="Proteomes" id="UP000623467">
    <property type="component" value="Unassembled WGS sequence"/>
</dbReference>
<evidence type="ECO:0000256" key="2">
    <source>
        <dbReference type="SAM" id="Phobius"/>
    </source>
</evidence>
<accession>A0A8H6XU85</accession>
<reference evidence="4" key="1">
    <citation type="submission" date="2020-05" db="EMBL/GenBank/DDBJ databases">
        <title>Mycena genomes resolve the evolution of fungal bioluminescence.</title>
        <authorList>
            <person name="Tsai I.J."/>
        </authorList>
    </citation>
    <scope>NUCLEOTIDE SEQUENCE</scope>
    <source>
        <strain evidence="4">160909Yilan</strain>
    </source>
</reference>
<keyword evidence="3" id="KW-0732">Signal</keyword>
<dbReference type="AlphaFoldDB" id="A0A8H6XU85"/>
<keyword evidence="2" id="KW-0812">Transmembrane</keyword>
<feature type="signal peptide" evidence="3">
    <location>
        <begin position="1"/>
        <end position="22"/>
    </location>
</feature>
<evidence type="ECO:0000256" key="3">
    <source>
        <dbReference type="SAM" id="SignalP"/>
    </source>
</evidence>
<feature type="region of interest" description="Disordered" evidence="1">
    <location>
        <begin position="185"/>
        <end position="205"/>
    </location>
</feature>
<dbReference type="OrthoDB" id="3045774at2759"/>
<comment type="caution">
    <text evidence="4">The sequence shown here is derived from an EMBL/GenBank/DDBJ whole genome shotgun (WGS) entry which is preliminary data.</text>
</comment>
<keyword evidence="5" id="KW-1185">Reference proteome</keyword>
<evidence type="ECO:0000313" key="5">
    <source>
        <dbReference type="Proteomes" id="UP000623467"/>
    </source>
</evidence>
<keyword evidence="2" id="KW-0472">Membrane</keyword>
<name>A0A8H6XU85_9AGAR</name>
<evidence type="ECO:0008006" key="6">
    <source>
        <dbReference type="Google" id="ProtNLM"/>
    </source>
</evidence>
<proteinExistence type="predicted"/>
<evidence type="ECO:0000256" key="1">
    <source>
        <dbReference type="SAM" id="MobiDB-lite"/>
    </source>
</evidence>
<feature type="chain" id="PRO_5034167485" description="Transmembrane protein" evidence="3">
    <location>
        <begin position="23"/>
        <end position="205"/>
    </location>
</feature>